<feature type="compositionally biased region" description="Polar residues" evidence="1">
    <location>
        <begin position="38"/>
        <end position="49"/>
    </location>
</feature>
<protein>
    <submittedName>
        <fullName evidence="2">Uncharacterized protein</fullName>
    </submittedName>
</protein>
<name>A0A3E0H3X8_9PSEU</name>
<dbReference type="EMBL" id="QUNO01000014">
    <property type="protein sequence ID" value="REH37977.1"/>
    <property type="molecule type" value="Genomic_DNA"/>
</dbReference>
<dbReference type="AlphaFoldDB" id="A0A3E0H3X8"/>
<evidence type="ECO:0000313" key="2">
    <source>
        <dbReference type="EMBL" id="REH37977.1"/>
    </source>
</evidence>
<accession>A0A3E0H3X8</accession>
<evidence type="ECO:0000256" key="1">
    <source>
        <dbReference type="SAM" id="MobiDB-lite"/>
    </source>
</evidence>
<evidence type="ECO:0000313" key="3">
    <source>
        <dbReference type="Proteomes" id="UP000256269"/>
    </source>
</evidence>
<gene>
    <name evidence="2" type="ORF">BCF44_1142</name>
</gene>
<feature type="region of interest" description="Disordered" evidence="1">
    <location>
        <begin position="23"/>
        <end position="49"/>
    </location>
</feature>
<keyword evidence="3" id="KW-1185">Reference proteome</keyword>
<reference evidence="2 3" key="1">
    <citation type="submission" date="2018-08" db="EMBL/GenBank/DDBJ databases">
        <title>Genomic Encyclopedia of Archaeal and Bacterial Type Strains, Phase II (KMG-II): from individual species to whole genera.</title>
        <authorList>
            <person name="Goeker M."/>
        </authorList>
    </citation>
    <scope>NUCLEOTIDE SEQUENCE [LARGE SCALE GENOMIC DNA]</scope>
    <source>
        <strain evidence="2 3">DSM 45791</strain>
    </source>
</reference>
<comment type="caution">
    <text evidence="2">The sequence shown here is derived from an EMBL/GenBank/DDBJ whole genome shotgun (WGS) entry which is preliminary data.</text>
</comment>
<organism evidence="2 3">
    <name type="scientific">Kutzneria buriramensis</name>
    <dbReference type="NCBI Taxonomy" id="1045776"/>
    <lineage>
        <taxon>Bacteria</taxon>
        <taxon>Bacillati</taxon>
        <taxon>Actinomycetota</taxon>
        <taxon>Actinomycetes</taxon>
        <taxon>Pseudonocardiales</taxon>
        <taxon>Pseudonocardiaceae</taxon>
        <taxon>Kutzneria</taxon>
    </lineage>
</organism>
<dbReference type="Proteomes" id="UP000256269">
    <property type="component" value="Unassembled WGS sequence"/>
</dbReference>
<sequence length="49" mass="5069">MSDRRVSDTELLSARLVPLLGTTLQPGTSGLPHGGQGIQQSTVNPAPTL</sequence>
<proteinExistence type="predicted"/>
<dbReference type="RefSeq" id="WP_170217922.1">
    <property type="nucleotide sequence ID" value="NZ_CP144375.1"/>
</dbReference>